<dbReference type="GO" id="GO:0050660">
    <property type="term" value="F:flavin adenine dinucleotide binding"/>
    <property type="evidence" value="ECO:0007669"/>
    <property type="project" value="InterPro"/>
</dbReference>
<dbReference type="PANTHER" id="PTHR10961:SF46">
    <property type="entry name" value="PEROXISOMAL SARCOSINE OXIDASE"/>
    <property type="match status" value="1"/>
</dbReference>
<accession>A0AAN7HH08</accession>
<dbReference type="InterPro" id="IPR045170">
    <property type="entry name" value="MTOX"/>
</dbReference>
<reference evidence="8" key="2">
    <citation type="submission" date="2023-05" db="EMBL/GenBank/DDBJ databases">
        <authorList>
            <consortium name="Lawrence Berkeley National Laboratory"/>
            <person name="Steindorff A."/>
            <person name="Hensen N."/>
            <person name="Bonometti L."/>
            <person name="Westerberg I."/>
            <person name="Brannstrom I.O."/>
            <person name="Guillou S."/>
            <person name="Cros-Aarteil S."/>
            <person name="Calhoun S."/>
            <person name="Haridas S."/>
            <person name="Kuo A."/>
            <person name="Mondo S."/>
            <person name="Pangilinan J."/>
            <person name="Riley R."/>
            <person name="Labutti K."/>
            <person name="Andreopoulos B."/>
            <person name="Lipzen A."/>
            <person name="Chen C."/>
            <person name="Yanf M."/>
            <person name="Daum C."/>
            <person name="Ng V."/>
            <person name="Clum A."/>
            <person name="Ohm R."/>
            <person name="Martin F."/>
            <person name="Silar P."/>
            <person name="Natvig D."/>
            <person name="Lalanne C."/>
            <person name="Gautier V."/>
            <person name="Ament-Velasquez S.L."/>
            <person name="Kruys A."/>
            <person name="Hutchinson M.I."/>
            <person name="Powell A.J."/>
            <person name="Barry K."/>
            <person name="Miller A.N."/>
            <person name="Grigoriev I.V."/>
            <person name="Debuchy R."/>
            <person name="Gladieux P."/>
            <person name="Thoren M.H."/>
            <person name="Johannesson H."/>
        </authorList>
    </citation>
    <scope>NUCLEOTIDE SEQUENCE</scope>
    <source>
        <strain evidence="8">CBS 359.72</strain>
    </source>
</reference>
<feature type="compositionally biased region" description="Low complexity" evidence="6">
    <location>
        <begin position="348"/>
        <end position="358"/>
    </location>
</feature>
<dbReference type="Gene3D" id="3.30.9.10">
    <property type="entry name" value="D-Amino Acid Oxidase, subunit A, domain 2"/>
    <property type="match status" value="1"/>
</dbReference>
<feature type="region of interest" description="Disordered" evidence="6">
    <location>
        <begin position="339"/>
        <end position="359"/>
    </location>
</feature>
<dbReference type="Pfam" id="PF01266">
    <property type="entry name" value="DAO"/>
    <property type="match status" value="1"/>
</dbReference>
<evidence type="ECO:0000256" key="2">
    <source>
        <dbReference type="ARBA" id="ARBA00010989"/>
    </source>
</evidence>
<keyword evidence="9" id="KW-1185">Reference proteome</keyword>
<dbReference type="PANTHER" id="PTHR10961">
    <property type="entry name" value="PEROXISOMAL SARCOSINE OXIDASE"/>
    <property type="match status" value="1"/>
</dbReference>
<protein>
    <submittedName>
        <fullName evidence="8">FAD dependent oxidoreductase</fullName>
    </submittedName>
</protein>
<evidence type="ECO:0000256" key="1">
    <source>
        <dbReference type="ARBA" id="ARBA00001974"/>
    </source>
</evidence>
<dbReference type="AlphaFoldDB" id="A0AAN7HH08"/>
<comment type="cofactor">
    <cofactor evidence="1">
        <name>FAD</name>
        <dbReference type="ChEBI" id="CHEBI:57692"/>
    </cofactor>
</comment>
<dbReference type="SUPFAM" id="SSF51905">
    <property type="entry name" value="FAD/NAD(P)-binding domain"/>
    <property type="match status" value="1"/>
</dbReference>
<feature type="region of interest" description="Disordered" evidence="6">
    <location>
        <begin position="1"/>
        <end position="22"/>
    </location>
</feature>
<dbReference type="InterPro" id="IPR006076">
    <property type="entry name" value="FAD-dep_OxRdtase"/>
</dbReference>
<dbReference type="Proteomes" id="UP001303647">
    <property type="component" value="Unassembled WGS sequence"/>
</dbReference>
<evidence type="ECO:0000259" key="7">
    <source>
        <dbReference type="Pfam" id="PF01266"/>
    </source>
</evidence>
<feature type="domain" description="FAD dependent oxidoreductase" evidence="7">
    <location>
        <begin position="27"/>
        <end position="445"/>
    </location>
</feature>
<sequence length="497" mass="52526">MAPSAAPSAPASSSSLSSQQLPPPSSILIIGSGVFGLSTALALARRDAFSQSSITVVDRSDSSQPGRFPALDAASVDTSRIIRADYADPAYTALGDEAQAQWRKQDKPTDLGAHGRYHEAGLLLVGDETPPAPAVAAPPSEEVLKPKLTGLDYARISWSNVVSLASKDPELAARIHELPGPEAIREALGTGGSSGSWGYINHNSGWADAAASMAWLVDQVKQTGRVSFVPGTVVSLERSGDTVTGAQLSDGRVLSADLVVLAAGAWTGALVDLAGQAVATGQVLGYIDITEDEQEKLAKMPVILNLSTGLFIIPPSDHVLKTARHAYGYINPTIVANPPLPLSPDQPPTQTTSPISLPRTAVTDPSLTIPAEAAADLRGALREMIPWPALHDRPFTKTRLCWYSDTPTGDFLIDYHPHWRGLFVATGDSGHAFKFLPVIGDKVVDCIAHNRPVDFRDKWAWKVTDARARTAVSVVTEDGSRSGRAGVTLEHALAEGS</sequence>
<evidence type="ECO:0000313" key="9">
    <source>
        <dbReference type="Proteomes" id="UP001303647"/>
    </source>
</evidence>
<evidence type="ECO:0000313" key="8">
    <source>
        <dbReference type="EMBL" id="KAK4249541.1"/>
    </source>
</evidence>
<dbReference type="InterPro" id="IPR036188">
    <property type="entry name" value="FAD/NAD-bd_sf"/>
</dbReference>
<feature type="compositionally biased region" description="Low complexity" evidence="6">
    <location>
        <begin position="1"/>
        <end position="20"/>
    </location>
</feature>
<proteinExistence type="inferred from homology"/>
<dbReference type="GO" id="GO:0004657">
    <property type="term" value="F:proline dehydrogenase activity"/>
    <property type="evidence" value="ECO:0007669"/>
    <property type="project" value="TreeGrafter"/>
</dbReference>
<organism evidence="8 9">
    <name type="scientific">Corynascus novoguineensis</name>
    <dbReference type="NCBI Taxonomy" id="1126955"/>
    <lineage>
        <taxon>Eukaryota</taxon>
        <taxon>Fungi</taxon>
        <taxon>Dikarya</taxon>
        <taxon>Ascomycota</taxon>
        <taxon>Pezizomycotina</taxon>
        <taxon>Sordariomycetes</taxon>
        <taxon>Sordariomycetidae</taxon>
        <taxon>Sordariales</taxon>
        <taxon>Chaetomiaceae</taxon>
        <taxon>Corynascus</taxon>
    </lineage>
</organism>
<dbReference type="GO" id="GO:0050031">
    <property type="term" value="F:L-pipecolate oxidase activity"/>
    <property type="evidence" value="ECO:0007669"/>
    <property type="project" value="TreeGrafter"/>
</dbReference>
<dbReference type="Gene3D" id="3.50.50.60">
    <property type="entry name" value="FAD/NAD(P)-binding domain"/>
    <property type="match status" value="1"/>
</dbReference>
<reference evidence="8" key="1">
    <citation type="journal article" date="2023" name="Mol. Phylogenet. Evol.">
        <title>Genome-scale phylogeny and comparative genomics of the fungal order Sordariales.</title>
        <authorList>
            <person name="Hensen N."/>
            <person name="Bonometti L."/>
            <person name="Westerberg I."/>
            <person name="Brannstrom I.O."/>
            <person name="Guillou S."/>
            <person name="Cros-Aarteil S."/>
            <person name="Calhoun S."/>
            <person name="Haridas S."/>
            <person name="Kuo A."/>
            <person name="Mondo S."/>
            <person name="Pangilinan J."/>
            <person name="Riley R."/>
            <person name="LaButti K."/>
            <person name="Andreopoulos B."/>
            <person name="Lipzen A."/>
            <person name="Chen C."/>
            <person name="Yan M."/>
            <person name="Daum C."/>
            <person name="Ng V."/>
            <person name="Clum A."/>
            <person name="Steindorff A."/>
            <person name="Ohm R.A."/>
            <person name="Martin F."/>
            <person name="Silar P."/>
            <person name="Natvig D.O."/>
            <person name="Lalanne C."/>
            <person name="Gautier V."/>
            <person name="Ament-Velasquez S.L."/>
            <person name="Kruys A."/>
            <person name="Hutchinson M.I."/>
            <person name="Powell A.J."/>
            <person name="Barry K."/>
            <person name="Miller A.N."/>
            <person name="Grigoriev I.V."/>
            <person name="Debuchy R."/>
            <person name="Gladieux P."/>
            <person name="Hiltunen Thoren M."/>
            <person name="Johannesson H."/>
        </authorList>
    </citation>
    <scope>NUCLEOTIDE SEQUENCE</scope>
    <source>
        <strain evidence="8">CBS 359.72</strain>
    </source>
</reference>
<name>A0AAN7HH08_9PEZI</name>
<comment type="caution">
    <text evidence="8">The sequence shown here is derived from an EMBL/GenBank/DDBJ whole genome shotgun (WGS) entry which is preliminary data.</text>
</comment>
<evidence type="ECO:0000256" key="6">
    <source>
        <dbReference type="SAM" id="MobiDB-lite"/>
    </source>
</evidence>
<dbReference type="EMBL" id="MU857622">
    <property type="protein sequence ID" value="KAK4249541.1"/>
    <property type="molecule type" value="Genomic_DNA"/>
</dbReference>
<keyword evidence="5" id="KW-0560">Oxidoreductase</keyword>
<evidence type="ECO:0000256" key="3">
    <source>
        <dbReference type="ARBA" id="ARBA00022630"/>
    </source>
</evidence>
<dbReference type="GO" id="GO:0008115">
    <property type="term" value="F:sarcosine oxidase activity"/>
    <property type="evidence" value="ECO:0007669"/>
    <property type="project" value="TreeGrafter"/>
</dbReference>
<evidence type="ECO:0000256" key="4">
    <source>
        <dbReference type="ARBA" id="ARBA00022827"/>
    </source>
</evidence>
<keyword evidence="3" id="KW-0285">Flavoprotein</keyword>
<comment type="similarity">
    <text evidence="2">Belongs to the MSOX/MTOX family.</text>
</comment>
<evidence type="ECO:0000256" key="5">
    <source>
        <dbReference type="ARBA" id="ARBA00023002"/>
    </source>
</evidence>
<gene>
    <name evidence="8" type="ORF">C7999DRAFT_29966</name>
</gene>
<keyword evidence="4" id="KW-0274">FAD</keyword>